<sequence length="211" mass="24536">MDYLSPTYFFDYETEEIQNLVADFTQDSISEQEKAIQLYLKVRDSWRYNPYTLSFTKENYRASNIAKRSEGHCIDKSIVLIACLRAVGIPSRIHLAKVKNHIGVERLIEKFGSNELTPHGMVDAYINNKWLKLSPTFNTSLCSMLKVAPLDFDGENDAVLQEFNAEGNLFMEYLEDYGHFEDVPIEFMVKNAREHYPHIFDENPTQTEFKL</sequence>
<dbReference type="PANTHER" id="PTHR33490">
    <property type="entry name" value="BLR5614 PROTEIN-RELATED"/>
    <property type="match status" value="1"/>
</dbReference>
<evidence type="ECO:0000259" key="1">
    <source>
        <dbReference type="Pfam" id="PF01841"/>
    </source>
</evidence>
<accession>A0A1H7VPY9</accession>
<evidence type="ECO:0000313" key="2">
    <source>
        <dbReference type="EMBL" id="SEM11306.1"/>
    </source>
</evidence>
<proteinExistence type="predicted"/>
<dbReference type="EMBL" id="FNZN01000009">
    <property type="protein sequence ID" value="SEM11306.1"/>
    <property type="molecule type" value="Genomic_DNA"/>
</dbReference>
<reference evidence="3" key="1">
    <citation type="submission" date="2016-10" db="EMBL/GenBank/DDBJ databases">
        <authorList>
            <person name="Varghese N."/>
            <person name="Submissions S."/>
        </authorList>
    </citation>
    <scope>NUCLEOTIDE SEQUENCE [LARGE SCALE GENOMIC DNA]</scope>
    <source>
        <strain evidence="3">DSM 16471</strain>
    </source>
</reference>
<dbReference type="Pfam" id="PF01841">
    <property type="entry name" value="Transglut_core"/>
    <property type="match status" value="1"/>
</dbReference>
<dbReference type="STRING" id="228957.SAMN04488008_109110"/>
<dbReference type="InterPro" id="IPR038765">
    <property type="entry name" value="Papain-like_cys_pep_sf"/>
</dbReference>
<dbReference type="PANTHER" id="PTHR33490:SF3">
    <property type="entry name" value="CONSERVED INTEGRAL MEMBRANE PROTEIN"/>
    <property type="match status" value="1"/>
</dbReference>
<dbReference type="SUPFAM" id="SSF54001">
    <property type="entry name" value="Cysteine proteinases"/>
    <property type="match status" value="1"/>
</dbReference>
<name>A0A1H7VPY9_9FLAO</name>
<dbReference type="Gene3D" id="3.10.620.30">
    <property type="match status" value="1"/>
</dbReference>
<gene>
    <name evidence="2" type="ORF">SAMN04488008_109110</name>
</gene>
<organism evidence="2 3">
    <name type="scientific">Maribacter orientalis</name>
    <dbReference type="NCBI Taxonomy" id="228957"/>
    <lineage>
        <taxon>Bacteria</taxon>
        <taxon>Pseudomonadati</taxon>
        <taxon>Bacteroidota</taxon>
        <taxon>Flavobacteriia</taxon>
        <taxon>Flavobacteriales</taxon>
        <taxon>Flavobacteriaceae</taxon>
        <taxon>Maribacter</taxon>
    </lineage>
</organism>
<dbReference type="Proteomes" id="UP000198990">
    <property type="component" value="Unassembled WGS sequence"/>
</dbReference>
<evidence type="ECO:0000313" key="3">
    <source>
        <dbReference type="Proteomes" id="UP000198990"/>
    </source>
</evidence>
<dbReference type="AlphaFoldDB" id="A0A1H7VPY9"/>
<protein>
    <submittedName>
        <fullName evidence="2">Transglutaminase-like superfamily protein</fullName>
    </submittedName>
</protein>
<feature type="domain" description="Transglutaminase-like" evidence="1">
    <location>
        <begin position="19"/>
        <end position="135"/>
    </location>
</feature>
<keyword evidence="3" id="KW-1185">Reference proteome</keyword>
<dbReference type="RefSeq" id="WP_091626572.1">
    <property type="nucleotide sequence ID" value="NZ_FNZN01000009.1"/>
</dbReference>
<dbReference type="InterPro" id="IPR002931">
    <property type="entry name" value="Transglutaminase-like"/>
</dbReference>
<dbReference type="OrthoDB" id="9804872at2"/>